<organism evidence="2 3">
    <name type="scientific">Albula glossodonta</name>
    <name type="common">roundjaw bonefish</name>
    <dbReference type="NCBI Taxonomy" id="121402"/>
    <lineage>
        <taxon>Eukaryota</taxon>
        <taxon>Metazoa</taxon>
        <taxon>Chordata</taxon>
        <taxon>Craniata</taxon>
        <taxon>Vertebrata</taxon>
        <taxon>Euteleostomi</taxon>
        <taxon>Actinopterygii</taxon>
        <taxon>Neopterygii</taxon>
        <taxon>Teleostei</taxon>
        <taxon>Albuliformes</taxon>
        <taxon>Albulidae</taxon>
        <taxon>Albula</taxon>
    </lineage>
</organism>
<name>A0A8T2P6G0_9TELE</name>
<protein>
    <submittedName>
        <fullName evidence="2">Uncharacterized protein</fullName>
    </submittedName>
</protein>
<keyword evidence="1" id="KW-0812">Transmembrane</keyword>
<evidence type="ECO:0000256" key="1">
    <source>
        <dbReference type="SAM" id="Phobius"/>
    </source>
</evidence>
<evidence type="ECO:0000313" key="3">
    <source>
        <dbReference type="Proteomes" id="UP000824540"/>
    </source>
</evidence>
<dbReference type="Proteomes" id="UP000824540">
    <property type="component" value="Unassembled WGS sequence"/>
</dbReference>
<dbReference type="AlphaFoldDB" id="A0A8T2P6G0"/>
<dbReference type="EMBL" id="JAFBMS010000020">
    <property type="protein sequence ID" value="KAG9344247.1"/>
    <property type="molecule type" value="Genomic_DNA"/>
</dbReference>
<accession>A0A8T2P6G0</accession>
<feature type="transmembrane region" description="Helical" evidence="1">
    <location>
        <begin position="50"/>
        <end position="79"/>
    </location>
</feature>
<proteinExistence type="predicted"/>
<keyword evidence="1" id="KW-0472">Membrane</keyword>
<evidence type="ECO:0000313" key="2">
    <source>
        <dbReference type="EMBL" id="KAG9344247.1"/>
    </source>
</evidence>
<keyword evidence="1" id="KW-1133">Transmembrane helix</keyword>
<comment type="caution">
    <text evidence="2">The sequence shown here is derived from an EMBL/GenBank/DDBJ whole genome shotgun (WGS) entry which is preliminary data.</text>
</comment>
<sequence length="93" mass="10816">MYYELLEAFSKHAVFRNSRRWQHYSSNHHALTNVLPFSILPTDSMLDLPFLAFCPPLTTFANLLAIFPLACVFFFILVFNRRLPQSIGSYILC</sequence>
<keyword evidence="3" id="KW-1185">Reference proteome</keyword>
<gene>
    <name evidence="2" type="ORF">JZ751_010916</name>
</gene>
<reference evidence="2" key="1">
    <citation type="thesis" date="2021" institute="BYU ScholarsArchive" country="Provo, UT, USA">
        <title>Applications of and Algorithms for Genome Assembly and Genomic Analyses with an Emphasis on Marine Teleosts.</title>
        <authorList>
            <person name="Pickett B.D."/>
        </authorList>
    </citation>
    <scope>NUCLEOTIDE SEQUENCE</scope>
    <source>
        <strain evidence="2">HI-2016</strain>
    </source>
</reference>